<evidence type="ECO:0000256" key="1">
    <source>
        <dbReference type="ARBA" id="ARBA00023002"/>
    </source>
</evidence>
<gene>
    <name evidence="3" type="ORF">A4D02_24310</name>
</gene>
<comment type="caution">
    <text evidence="3">The sequence shown here is derived from an EMBL/GenBank/DDBJ whole genome shotgun (WGS) entry which is preliminary data.</text>
</comment>
<dbReference type="EMBL" id="LWBO01000004">
    <property type="protein sequence ID" value="OQP52320.1"/>
    <property type="molecule type" value="Genomic_DNA"/>
</dbReference>
<dbReference type="Pfam" id="PF02525">
    <property type="entry name" value="Flavodoxin_2"/>
    <property type="match status" value="1"/>
</dbReference>
<organism evidence="3 4">
    <name type="scientific">Niastella koreensis</name>
    <dbReference type="NCBI Taxonomy" id="354356"/>
    <lineage>
        <taxon>Bacteria</taxon>
        <taxon>Pseudomonadati</taxon>
        <taxon>Bacteroidota</taxon>
        <taxon>Chitinophagia</taxon>
        <taxon>Chitinophagales</taxon>
        <taxon>Chitinophagaceae</taxon>
        <taxon>Niastella</taxon>
    </lineage>
</organism>
<dbReference type="InterPro" id="IPR029039">
    <property type="entry name" value="Flavoprotein-like_sf"/>
</dbReference>
<proteinExistence type="predicted"/>
<dbReference type="PANTHER" id="PTHR47307">
    <property type="entry name" value="GLUTATHIONE-REGULATED POTASSIUM-EFFLUX SYSTEM ANCILLARY PROTEIN KEFG"/>
    <property type="match status" value="1"/>
</dbReference>
<name>A0ABX3P1W0_9BACT</name>
<accession>A0ABX3P1W0</accession>
<evidence type="ECO:0000313" key="3">
    <source>
        <dbReference type="EMBL" id="OQP52320.1"/>
    </source>
</evidence>
<dbReference type="RefSeq" id="WP_014220367.1">
    <property type="nucleotide sequence ID" value="NZ_LWBO01000004.1"/>
</dbReference>
<keyword evidence="1" id="KW-0560">Oxidoreductase</keyword>
<sequence>MRKILIIFAHPVLEKSRVHKRLLHYIPQQAGITLNDLYENYPDFDIDVKREQELLLAHDIIIWQHPLYWYSAPALLKQWQDLVLEHGWAYGKNGYALKGKKIFNVITSGGSLTAYQREGYQHCTIHEVMKPYERTAELCHMTYLPPFWVSGTHKLELPQINEYGHKYSLLLQRLQQEELKDEELMQASCLNDLIENTTQNNLA</sequence>
<dbReference type="PANTHER" id="PTHR47307:SF1">
    <property type="entry name" value="GLUTATHIONE-REGULATED POTASSIUM-EFFLUX SYSTEM ANCILLARY PROTEIN KEFG"/>
    <property type="match status" value="1"/>
</dbReference>
<dbReference type="SUPFAM" id="SSF52218">
    <property type="entry name" value="Flavoproteins"/>
    <property type="match status" value="1"/>
</dbReference>
<evidence type="ECO:0000259" key="2">
    <source>
        <dbReference type="Pfam" id="PF02525"/>
    </source>
</evidence>
<dbReference type="Proteomes" id="UP000192277">
    <property type="component" value="Unassembled WGS sequence"/>
</dbReference>
<dbReference type="InterPro" id="IPR046980">
    <property type="entry name" value="KefG/KefF"/>
</dbReference>
<keyword evidence="4" id="KW-1185">Reference proteome</keyword>
<dbReference type="Gene3D" id="3.40.50.360">
    <property type="match status" value="1"/>
</dbReference>
<protein>
    <submittedName>
        <fullName evidence="3">NAD(P)H oxidoreductase</fullName>
    </submittedName>
</protein>
<feature type="domain" description="Flavodoxin-like fold" evidence="2">
    <location>
        <begin position="3"/>
        <end position="162"/>
    </location>
</feature>
<dbReference type="InterPro" id="IPR003680">
    <property type="entry name" value="Flavodoxin_fold"/>
</dbReference>
<evidence type="ECO:0000313" key="4">
    <source>
        <dbReference type="Proteomes" id="UP000192277"/>
    </source>
</evidence>
<reference evidence="3 4" key="1">
    <citation type="submission" date="2016-04" db="EMBL/GenBank/DDBJ databases">
        <authorList>
            <person name="Chen L."/>
            <person name="Zhuang W."/>
            <person name="Wang G."/>
        </authorList>
    </citation>
    <scope>NUCLEOTIDE SEQUENCE [LARGE SCALE GENOMIC DNA]</scope>
    <source>
        <strain evidence="4">GR20</strain>
    </source>
</reference>